<feature type="region of interest" description="Disordered" evidence="2">
    <location>
        <begin position="162"/>
        <end position="243"/>
    </location>
</feature>
<keyword evidence="1" id="KW-0175">Coiled coil</keyword>
<evidence type="ECO:0000256" key="2">
    <source>
        <dbReference type="SAM" id="MobiDB-lite"/>
    </source>
</evidence>
<gene>
    <name evidence="3" type="ORF">ABEB36_003670</name>
</gene>
<dbReference type="EMBL" id="JBDJPC010000003">
    <property type="protein sequence ID" value="KAL1508838.1"/>
    <property type="molecule type" value="Genomic_DNA"/>
</dbReference>
<feature type="coiled-coil region" evidence="1">
    <location>
        <begin position="353"/>
        <end position="380"/>
    </location>
</feature>
<feature type="compositionally biased region" description="Basic and acidic residues" evidence="2">
    <location>
        <begin position="195"/>
        <end position="204"/>
    </location>
</feature>
<comment type="caution">
    <text evidence="3">The sequence shown here is derived from an EMBL/GenBank/DDBJ whole genome shotgun (WGS) entry which is preliminary data.</text>
</comment>
<sequence>MSDPNLIKGVSAPKKAEGVSTSLSVERPSKAPKKHQYAFTAAKDISERRSSLARTPPNTPGVNLLADKVVEPALGAQEVSTDLDEIRSTVNDEVTLGSEDPDLNILDLPLPVTEVHNNDSDGRRVSVQGSTPEIWGTPGQESNVSGSGFKIKPKAIFRIPVGAGSKPKHESVTNIPPIADITSDEDETDSTYETQQRDAKRLRNESVSPRRPKSPKRGKFHEPKGTKKPQTPYAGSPNKRDISDTLDQLCSQSKRLQEIMKTSYRPKGVLKETAENIIRHAKKLEKSDYKQAINSILEENKLLKDIIKKRDAIADNENLSSSYELDDVADTKEKLIAIENYVKKMEIENKDQILKLEKENVTLQNKIKTLEKELRKNQENKNKL</sequence>
<reference evidence="3 4" key="1">
    <citation type="submission" date="2024-05" db="EMBL/GenBank/DDBJ databases">
        <title>Genetic variation in Jamaican populations of the coffee berry borer (Hypothenemus hampei).</title>
        <authorList>
            <person name="Errbii M."/>
            <person name="Myrie A."/>
        </authorList>
    </citation>
    <scope>NUCLEOTIDE SEQUENCE [LARGE SCALE GENOMIC DNA]</scope>
    <source>
        <strain evidence="3">JA-Hopewell-2020-01-JO</strain>
        <tissue evidence="3">Whole body</tissue>
    </source>
</reference>
<feature type="region of interest" description="Disordered" evidence="2">
    <location>
        <begin position="115"/>
        <end position="147"/>
    </location>
</feature>
<evidence type="ECO:0000256" key="1">
    <source>
        <dbReference type="SAM" id="Coils"/>
    </source>
</evidence>
<organism evidence="3 4">
    <name type="scientific">Hypothenemus hampei</name>
    <name type="common">Coffee berry borer</name>
    <dbReference type="NCBI Taxonomy" id="57062"/>
    <lineage>
        <taxon>Eukaryota</taxon>
        <taxon>Metazoa</taxon>
        <taxon>Ecdysozoa</taxon>
        <taxon>Arthropoda</taxon>
        <taxon>Hexapoda</taxon>
        <taxon>Insecta</taxon>
        <taxon>Pterygota</taxon>
        <taxon>Neoptera</taxon>
        <taxon>Endopterygota</taxon>
        <taxon>Coleoptera</taxon>
        <taxon>Polyphaga</taxon>
        <taxon>Cucujiformia</taxon>
        <taxon>Curculionidae</taxon>
        <taxon>Scolytinae</taxon>
        <taxon>Hypothenemus</taxon>
    </lineage>
</organism>
<evidence type="ECO:0000313" key="3">
    <source>
        <dbReference type="EMBL" id="KAL1508838.1"/>
    </source>
</evidence>
<name>A0ABD1F0Q3_HYPHA</name>
<feature type="compositionally biased region" description="Basic residues" evidence="2">
    <location>
        <begin position="210"/>
        <end position="219"/>
    </location>
</feature>
<keyword evidence="4" id="KW-1185">Reference proteome</keyword>
<protein>
    <submittedName>
        <fullName evidence="3">Uncharacterized protein</fullName>
    </submittedName>
</protein>
<feature type="region of interest" description="Disordered" evidence="2">
    <location>
        <begin position="1"/>
        <end position="36"/>
    </location>
</feature>
<dbReference type="AlphaFoldDB" id="A0ABD1F0Q3"/>
<dbReference type="Proteomes" id="UP001566132">
    <property type="component" value="Unassembled WGS sequence"/>
</dbReference>
<evidence type="ECO:0000313" key="4">
    <source>
        <dbReference type="Proteomes" id="UP001566132"/>
    </source>
</evidence>
<accession>A0ABD1F0Q3</accession>
<proteinExistence type="predicted"/>